<evidence type="ECO:0000256" key="4">
    <source>
        <dbReference type="ARBA" id="ARBA00022833"/>
    </source>
</evidence>
<protein>
    <recommendedName>
        <fullName evidence="5">C2H2-type domain-containing protein</fullName>
    </recommendedName>
</protein>
<gene>
    <name evidence="6" type="ORF">CI610_03002</name>
</gene>
<dbReference type="GO" id="GO:0031519">
    <property type="term" value="C:PcG protein complex"/>
    <property type="evidence" value="ECO:0007669"/>
    <property type="project" value="TreeGrafter"/>
</dbReference>
<dbReference type="GO" id="GO:0000981">
    <property type="term" value="F:DNA-binding transcription factor activity, RNA polymerase II-specific"/>
    <property type="evidence" value="ECO:0007669"/>
    <property type="project" value="TreeGrafter"/>
</dbReference>
<feature type="domain" description="C2H2-type" evidence="5">
    <location>
        <begin position="390"/>
        <end position="419"/>
    </location>
</feature>
<evidence type="ECO:0000256" key="2">
    <source>
        <dbReference type="ARBA" id="ARBA00022737"/>
    </source>
</evidence>
<feature type="domain" description="C2H2-type" evidence="5">
    <location>
        <begin position="210"/>
        <end position="239"/>
    </location>
</feature>
<feature type="domain" description="C2H2-type" evidence="5">
    <location>
        <begin position="330"/>
        <end position="359"/>
    </location>
</feature>
<comment type="caution">
    <text evidence="6">The sequence shown here is derived from an EMBL/GenBank/DDBJ whole genome shotgun (WGS) entry which is preliminary data.</text>
</comment>
<evidence type="ECO:0000313" key="6">
    <source>
        <dbReference type="EMBL" id="PJE78065.1"/>
    </source>
</evidence>
<dbReference type="GO" id="GO:0000978">
    <property type="term" value="F:RNA polymerase II cis-regulatory region sequence-specific DNA binding"/>
    <property type="evidence" value="ECO:0007669"/>
    <property type="project" value="TreeGrafter"/>
</dbReference>
<dbReference type="PANTHER" id="PTHR14003:SF19">
    <property type="entry name" value="YY2 TRANSCRIPTION FACTOR"/>
    <property type="match status" value="1"/>
</dbReference>
<feature type="domain" description="C2H2-type" evidence="5">
    <location>
        <begin position="360"/>
        <end position="389"/>
    </location>
</feature>
<dbReference type="GO" id="GO:0000785">
    <property type="term" value="C:chromatin"/>
    <property type="evidence" value="ECO:0007669"/>
    <property type="project" value="TreeGrafter"/>
</dbReference>
<feature type="domain" description="C2H2-type" evidence="5">
    <location>
        <begin position="240"/>
        <end position="269"/>
    </location>
</feature>
<name>A0A2H9T4A7_9ZZZZ</name>
<feature type="domain" description="C2H2-type" evidence="5">
    <location>
        <begin position="300"/>
        <end position="329"/>
    </location>
</feature>
<organism evidence="6">
    <name type="scientific">invertebrate metagenome</name>
    <dbReference type="NCBI Taxonomy" id="1711999"/>
    <lineage>
        <taxon>unclassified sequences</taxon>
        <taxon>metagenomes</taxon>
        <taxon>organismal metagenomes</taxon>
    </lineage>
</organism>
<keyword evidence="2" id="KW-0677">Repeat</keyword>
<evidence type="ECO:0000256" key="3">
    <source>
        <dbReference type="ARBA" id="ARBA00022771"/>
    </source>
</evidence>
<reference evidence="6" key="1">
    <citation type="journal article" date="2017" name="Appl. Environ. Microbiol.">
        <title>Molecular characterization of an Endozoicomonas-like organism causing infection in king scallop Pecten maximus L.</title>
        <authorList>
            <person name="Cano I."/>
            <person name="van Aerle R."/>
            <person name="Ross S."/>
            <person name="Verner-Jeffreys D.W."/>
            <person name="Paley R.K."/>
            <person name="Rimmer G."/>
            <person name="Ryder D."/>
            <person name="Hooper P."/>
            <person name="Stone D."/>
            <person name="Feist S.W."/>
        </authorList>
    </citation>
    <scope>NUCLEOTIDE SEQUENCE</scope>
</reference>
<feature type="domain" description="C2H2-type" evidence="5">
    <location>
        <begin position="270"/>
        <end position="299"/>
    </location>
</feature>
<dbReference type="InterPro" id="IPR036236">
    <property type="entry name" value="Znf_C2H2_sf"/>
</dbReference>
<dbReference type="PROSITE" id="PS50157">
    <property type="entry name" value="ZINC_FINGER_C2H2_2"/>
    <property type="match status" value="7"/>
</dbReference>
<keyword evidence="1" id="KW-0479">Metal-binding</keyword>
<dbReference type="GO" id="GO:0005667">
    <property type="term" value="C:transcription regulator complex"/>
    <property type="evidence" value="ECO:0007669"/>
    <property type="project" value="TreeGrafter"/>
</dbReference>
<keyword evidence="3" id="KW-0863">Zinc-finger</keyword>
<dbReference type="GO" id="GO:0008270">
    <property type="term" value="F:zinc ion binding"/>
    <property type="evidence" value="ECO:0007669"/>
    <property type="project" value="UniProtKB-KW"/>
</dbReference>
<accession>A0A2H9T4A7</accession>
<dbReference type="Gene3D" id="3.30.160.60">
    <property type="entry name" value="Classic Zinc Finger"/>
    <property type="match status" value="7"/>
</dbReference>
<evidence type="ECO:0000259" key="5">
    <source>
        <dbReference type="PROSITE" id="PS50157"/>
    </source>
</evidence>
<proteinExistence type="predicted"/>
<dbReference type="AlphaFoldDB" id="A0A2H9T4A7"/>
<dbReference type="SMART" id="SM00355">
    <property type="entry name" value="ZnF_C2H2"/>
    <property type="match status" value="7"/>
</dbReference>
<dbReference type="InterPro" id="IPR013087">
    <property type="entry name" value="Znf_C2H2_type"/>
</dbReference>
<evidence type="ECO:0000256" key="1">
    <source>
        <dbReference type="ARBA" id="ARBA00022723"/>
    </source>
</evidence>
<sequence length="424" mass="46610">MPALLLLLLFWGTLCEGAGEEKREFDDPENIHQTNKNLPLKKRKVLIQQDDHGGGSFIVTPGCDDCEWVAVEYKVQRASIDLKLIKQEPDEPDQDKSCIKMESADSCPNQLVNAVGVQSFGSSDGLKPFTVTIPADGSHACLTDEKGLIKLVTNSDMNGVQTLSAISTDRNNEPDAKTTFYCKPDSTSLLNTKCISVTCVPQKNTKEKPFPCHHPGCTFSTTQSGSLKRHQLTHSGEKPFPCHHPGCIFSTARSSYLKTHQRIHSGEKPFQCHHPGCTFSTTTSGSLKTHKLTHSGEKPFPCHHPGCTFSTTTSGSLKTHKLTHSGEKPFPCHHPACIFSTTTRGSLKRHQLTHSGEKPFPCHHQGCTFSTTQSGNLKRHQFTHSGEKPFPCHHPGCTFSTNQSSSLKRHQLTHSGEDLSVSPE</sequence>
<keyword evidence="4" id="KW-0862">Zinc</keyword>
<dbReference type="PANTHER" id="PTHR14003">
    <property type="entry name" value="TRANSCRIPTIONAL REPRESSOR PROTEIN YY"/>
    <property type="match status" value="1"/>
</dbReference>
<dbReference type="EMBL" id="NSIT01000275">
    <property type="protein sequence ID" value="PJE78065.1"/>
    <property type="molecule type" value="Genomic_DNA"/>
</dbReference>
<dbReference type="SUPFAM" id="SSF57667">
    <property type="entry name" value="beta-beta-alpha zinc fingers"/>
    <property type="match status" value="4"/>
</dbReference>